<feature type="transmembrane region" description="Helical" evidence="1">
    <location>
        <begin position="201"/>
        <end position="223"/>
    </location>
</feature>
<organism evidence="2 3">
    <name type="scientific">Streptococcus hyointestinalis</name>
    <dbReference type="NCBI Taxonomy" id="1337"/>
    <lineage>
        <taxon>Bacteria</taxon>
        <taxon>Bacillati</taxon>
        <taxon>Bacillota</taxon>
        <taxon>Bacilli</taxon>
        <taxon>Lactobacillales</taxon>
        <taxon>Streptococcaceae</taxon>
        <taxon>Streptococcus</taxon>
    </lineage>
</organism>
<feature type="transmembrane region" description="Helical" evidence="1">
    <location>
        <begin position="20"/>
        <end position="39"/>
    </location>
</feature>
<dbReference type="Pfam" id="PF11368">
    <property type="entry name" value="DUF3169"/>
    <property type="match status" value="1"/>
</dbReference>
<name>A0A380K879_9STRE</name>
<keyword evidence="1" id="KW-1133">Transmembrane helix</keyword>
<dbReference type="Proteomes" id="UP000254924">
    <property type="component" value="Unassembled WGS sequence"/>
</dbReference>
<accession>A0A380K879</accession>
<protein>
    <submittedName>
        <fullName evidence="2">Membrane protein</fullName>
    </submittedName>
</protein>
<evidence type="ECO:0000256" key="1">
    <source>
        <dbReference type="SAM" id="Phobius"/>
    </source>
</evidence>
<dbReference type="OrthoDB" id="2220732at2"/>
<keyword evidence="1" id="KW-0812">Transmembrane</keyword>
<feature type="transmembrane region" description="Helical" evidence="1">
    <location>
        <begin position="229"/>
        <end position="247"/>
    </location>
</feature>
<gene>
    <name evidence="2" type="ORF">NCTC12224_01414</name>
</gene>
<proteinExistence type="predicted"/>
<dbReference type="EMBL" id="UHFN01000007">
    <property type="protein sequence ID" value="SUN61305.1"/>
    <property type="molecule type" value="Genomic_DNA"/>
</dbReference>
<evidence type="ECO:0000313" key="3">
    <source>
        <dbReference type="Proteomes" id="UP000254924"/>
    </source>
</evidence>
<dbReference type="AlphaFoldDB" id="A0A380K879"/>
<keyword evidence="3" id="KW-1185">Reference proteome</keyword>
<evidence type="ECO:0000313" key="2">
    <source>
        <dbReference type="EMBL" id="SUN61305.1"/>
    </source>
</evidence>
<sequence length="255" mass="28280">MKTAKKQPNSWLRLVKQLLIGGISGLVLGGVTGFLLAYFRYHESPSISSEDVLTVVSTLFRVTYAVLTVLAAVFLYLAARDMKVYSNCEDDEASDTLYRRLNRRFAYGMTASGSASILALVSLVTSFRIVPNAGDVDLQIMLVDFVGLILAGGLQAYSLHLYRKFRGISMSLFPTLKEIKANALQQDEAELQANYKISFDIVMGLSGIVLPTLYVILMVLSFFTGQVQIVGLCVAVVVHLYIFIMQIKMVNDFYK</sequence>
<feature type="transmembrane region" description="Helical" evidence="1">
    <location>
        <begin position="105"/>
        <end position="127"/>
    </location>
</feature>
<reference evidence="2 3" key="1">
    <citation type="submission" date="2018-06" db="EMBL/GenBank/DDBJ databases">
        <authorList>
            <consortium name="Pathogen Informatics"/>
            <person name="Doyle S."/>
        </authorList>
    </citation>
    <scope>NUCLEOTIDE SEQUENCE [LARGE SCALE GENOMIC DNA]</scope>
    <source>
        <strain evidence="2 3">NCTC12224</strain>
    </source>
</reference>
<dbReference type="InterPro" id="IPR021509">
    <property type="entry name" value="DUF3169"/>
</dbReference>
<keyword evidence="1" id="KW-0472">Membrane</keyword>
<feature type="transmembrane region" description="Helical" evidence="1">
    <location>
        <begin position="139"/>
        <end position="162"/>
    </location>
</feature>
<feature type="transmembrane region" description="Helical" evidence="1">
    <location>
        <begin position="59"/>
        <end position="79"/>
    </location>
</feature>